<dbReference type="InterPro" id="IPR008948">
    <property type="entry name" value="L-Aspartase-like"/>
</dbReference>
<evidence type="ECO:0000313" key="1">
    <source>
        <dbReference type="EMBL" id="SDH69397.1"/>
    </source>
</evidence>
<protein>
    <submittedName>
        <fullName evidence="1">Histidine ammonia-lyase</fullName>
    </submittedName>
</protein>
<accession>A0A1G8EHQ5</accession>
<gene>
    <name evidence="1" type="ORF">SAMN05192582_101090</name>
</gene>
<dbReference type="Pfam" id="PF00221">
    <property type="entry name" value="Lyase_aromatic"/>
    <property type="match status" value="1"/>
</dbReference>
<reference evidence="1 2" key="1">
    <citation type="submission" date="2016-10" db="EMBL/GenBank/DDBJ databases">
        <authorList>
            <person name="de Groot N.N."/>
        </authorList>
    </citation>
    <scope>NUCLEOTIDE SEQUENCE [LARGE SCALE GENOMIC DNA]</scope>
    <source>
        <strain evidence="1 2">NLAE-zl-C57</strain>
    </source>
</reference>
<dbReference type="Gene3D" id="1.10.275.10">
    <property type="entry name" value="Fumarase/aspartase (N-terminal domain)"/>
    <property type="match status" value="1"/>
</dbReference>
<dbReference type="AlphaFoldDB" id="A0A1G8EHQ5"/>
<sequence>MIADKSINLDTLHKVLFDNEKLELSEECIRKVEESFDFLQSFSSDKIIYGINTGFGPMAQYRIED</sequence>
<dbReference type="InterPro" id="IPR024083">
    <property type="entry name" value="Fumarase/histidase_N"/>
</dbReference>
<name>A0A1G8EHQ5_BACOV</name>
<keyword evidence="1" id="KW-0456">Lyase</keyword>
<dbReference type="Proteomes" id="UP000181870">
    <property type="component" value="Unassembled WGS sequence"/>
</dbReference>
<proteinExistence type="predicted"/>
<organism evidence="1 2">
    <name type="scientific">Bacteroides ovatus</name>
    <dbReference type="NCBI Taxonomy" id="28116"/>
    <lineage>
        <taxon>Bacteria</taxon>
        <taxon>Pseudomonadati</taxon>
        <taxon>Bacteroidota</taxon>
        <taxon>Bacteroidia</taxon>
        <taxon>Bacteroidales</taxon>
        <taxon>Bacteroidaceae</taxon>
        <taxon>Bacteroides</taxon>
    </lineage>
</organism>
<dbReference type="InterPro" id="IPR001106">
    <property type="entry name" value="Aromatic_Lyase"/>
</dbReference>
<dbReference type="GO" id="GO:0016841">
    <property type="term" value="F:ammonia-lyase activity"/>
    <property type="evidence" value="ECO:0007669"/>
    <property type="project" value="UniProtKB-ARBA"/>
</dbReference>
<dbReference type="SUPFAM" id="SSF48557">
    <property type="entry name" value="L-aspartase-like"/>
    <property type="match status" value="1"/>
</dbReference>
<evidence type="ECO:0000313" key="2">
    <source>
        <dbReference type="Proteomes" id="UP000181870"/>
    </source>
</evidence>
<dbReference type="EMBL" id="FNDO01000010">
    <property type="protein sequence ID" value="SDH69397.1"/>
    <property type="molecule type" value="Genomic_DNA"/>
</dbReference>